<proteinExistence type="predicted"/>
<dbReference type="Proteomes" id="UP000796761">
    <property type="component" value="Unassembled WGS sequence"/>
</dbReference>
<sequence length="178" mass="19774">MERWEEKKLKFNRGQCKVLHLCRNNPRHQHRLGDELLKISSAEKDLGVLVANKLSMNQQCVLGAKKASEILGALGRALPAGYTIAYSTEVQGRFNAETMQRSKPYLVFLQSLETPNSIISTAVESITIAVDAVIIVFVIIIIIIIIIIRFLISLGAGVSQGLDNKGFQVHSDWEAIFL</sequence>
<protein>
    <submittedName>
        <fullName evidence="2">Uncharacterized protein</fullName>
    </submittedName>
</protein>
<dbReference type="PANTHER" id="PTHR33332">
    <property type="entry name" value="REVERSE TRANSCRIPTASE DOMAIN-CONTAINING PROTEIN"/>
    <property type="match status" value="1"/>
</dbReference>
<evidence type="ECO:0000256" key="1">
    <source>
        <dbReference type="SAM" id="Phobius"/>
    </source>
</evidence>
<keyword evidence="3" id="KW-1185">Reference proteome</keyword>
<keyword evidence="1" id="KW-0812">Transmembrane</keyword>
<organism evidence="2 3">
    <name type="scientific">Zosterops borbonicus</name>
    <dbReference type="NCBI Taxonomy" id="364589"/>
    <lineage>
        <taxon>Eukaryota</taxon>
        <taxon>Metazoa</taxon>
        <taxon>Chordata</taxon>
        <taxon>Craniata</taxon>
        <taxon>Vertebrata</taxon>
        <taxon>Euteleostomi</taxon>
        <taxon>Archelosauria</taxon>
        <taxon>Archosauria</taxon>
        <taxon>Dinosauria</taxon>
        <taxon>Saurischia</taxon>
        <taxon>Theropoda</taxon>
        <taxon>Coelurosauria</taxon>
        <taxon>Aves</taxon>
        <taxon>Neognathae</taxon>
        <taxon>Neoaves</taxon>
        <taxon>Telluraves</taxon>
        <taxon>Australaves</taxon>
        <taxon>Passeriformes</taxon>
        <taxon>Sylvioidea</taxon>
        <taxon>Zosteropidae</taxon>
        <taxon>Zosterops</taxon>
    </lineage>
</organism>
<keyword evidence="1" id="KW-0472">Membrane</keyword>
<dbReference type="AlphaFoldDB" id="A0A8K1G8K9"/>
<feature type="transmembrane region" description="Helical" evidence="1">
    <location>
        <begin position="128"/>
        <end position="152"/>
    </location>
</feature>
<dbReference type="OrthoDB" id="6764170at2759"/>
<name>A0A8K1G8K9_9PASS</name>
<gene>
    <name evidence="2" type="ORF">HGM15179_013450</name>
</gene>
<evidence type="ECO:0000313" key="3">
    <source>
        <dbReference type="Proteomes" id="UP000796761"/>
    </source>
</evidence>
<comment type="caution">
    <text evidence="2">The sequence shown here is derived from an EMBL/GenBank/DDBJ whole genome shotgun (WGS) entry which is preliminary data.</text>
</comment>
<evidence type="ECO:0000313" key="2">
    <source>
        <dbReference type="EMBL" id="TRZ13678.1"/>
    </source>
</evidence>
<dbReference type="EMBL" id="SWJQ01000489">
    <property type="protein sequence ID" value="TRZ13678.1"/>
    <property type="molecule type" value="Genomic_DNA"/>
</dbReference>
<accession>A0A8K1G8K9</accession>
<reference evidence="2" key="1">
    <citation type="submission" date="2019-04" db="EMBL/GenBank/DDBJ databases">
        <title>Genome assembly of Zosterops borbonicus 15179.</title>
        <authorList>
            <person name="Leroy T."/>
            <person name="Anselmetti Y."/>
            <person name="Tilak M.-K."/>
            <person name="Nabholz B."/>
        </authorList>
    </citation>
    <scope>NUCLEOTIDE SEQUENCE</scope>
    <source>
        <strain evidence="2">HGM_15179</strain>
        <tissue evidence="2">Muscle</tissue>
    </source>
</reference>
<keyword evidence="1" id="KW-1133">Transmembrane helix</keyword>